<dbReference type="PATRIC" id="fig|698960.3.peg.688"/>
<reference evidence="1 2" key="1">
    <citation type="journal article" date="2012" name="J. Bacteriol.">
        <title>Comparative Genomic Analyses of 17 Clinical Isolates of Gardnerella vaginalis Provide Evidence of Multiple Genetically Isolated Clades Consistent with Subspeciation into Genovars.</title>
        <authorList>
            <person name="Ahmed A."/>
            <person name="Earl J."/>
            <person name="Retchless A."/>
            <person name="Hillier S."/>
            <person name="Rabe L."/>
            <person name="Cherpes T."/>
            <person name="Powell E."/>
            <person name="Janto B."/>
            <person name="Eutsey R."/>
            <person name="Hiller N.L."/>
            <person name="Boissy R."/>
            <person name="Dahlgreen M."/>
            <person name="Hall B."/>
            <person name="Costerton J."/>
            <person name="Post J.C."/>
            <person name="Hu F."/>
            <person name="Ehrlich G."/>
        </authorList>
    </citation>
    <scope>NUCLEOTIDE SEQUENCE [LARGE SCALE GENOMIC DNA]</scope>
    <source>
        <strain evidence="1 2">00703Dmash</strain>
    </source>
</reference>
<dbReference type="Proteomes" id="UP000033074">
    <property type="component" value="Unassembled WGS sequence"/>
</dbReference>
<comment type="caution">
    <text evidence="1">The sequence shown here is derived from an EMBL/GenBank/DDBJ whole genome shotgun (WGS) entry which is preliminary data.</text>
</comment>
<sequence length="41" mass="4748">MLKAAPTSRKWYSDPNKGIYYNKGMSNYDEFVKLDRAAFGN</sequence>
<gene>
    <name evidence="1" type="ORF">CGSMWGv00703Dmash_03484</name>
</gene>
<protein>
    <submittedName>
        <fullName evidence="1">Uncharacterized protein</fullName>
    </submittedName>
</protein>
<dbReference type="EMBL" id="ADEV01000008">
    <property type="protein sequence ID" value="EIK85542.1"/>
    <property type="molecule type" value="Genomic_DNA"/>
</dbReference>
<evidence type="ECO:0000313" key="2">
    <source>
        <dbReference type="Proteomes" id="UP000033074"/>
    </source>
</evidence>
<dbReference type="RefSeq" id="WP_004134719.1">
    <property type="nucleotide sequence ID" value="NZ_ADEV01000008.1"/>
</dbReference>
<dbReference type="AlphaFoldDB" id="I4M8K2"/>
<name>I4M8K2_9BIFI</name>
<evidence type="ECO:0000313" key="1">
    <source>
        <dbReference type="EMBL" id="EIK85542.1"/>
    </source>
</evidence>
<proteinExistence type="predicted"/>
<organism evidence="1 2">
    <name type="scientific">Gardnerella greenwoodii 00703Dmash</name>
    <dbReference type="NCBI Taxonomy" id="698960"/>
    <lineage>
        <taxon>Bacteria</taxon>
        <taxon>Bacillati</taxon>
        <taxon>Actinomycetota</taxon>
        <taxon>Actinomycetes</taxon>
        <taxon>Bifidobacteriales</taxon>
        <taxon>Bifidobacteriaceae</taxon>
        <taxon>Gardnerella</taxon>
        <taxon>Gardnerella greenwoodii</taxon>
    </lineage>
</organism>
<accession>I4M8K2</accession>